<organism evidence="2 3">
    <name type="scientific">Falsochrobactrum ovis</name>
    <dbReference type="NCBI Taxonomy" id="1293442"/>
    <lineage>
        <taxon>Bacteria</taxon>
        <taxon>Pseudomonadati</taxon>
        <taxon>Pseudomonadota</taxon>
        <taxon>Alphaproteobacteria</taxon>
        <taxon>Hyphomicrobiales</taxon>
        <taxon>Brucellaceae</taxon>
        <taxon>Falsochrobactrum</taxon>
    </lineage>
</organism>
<accession>A0A364JXD2</accession>
<protein>
    <recommendedName>
        <fullName evidence="4">CsbD-like protein</fullName>
    </recommendedName>
</protein>
<name>A0A364JXD2_9HYPH</name>
<dbReference type="EMBL" id="QLMK01000002">
    <property type="protein sequence ID" value="RAK32092.1"/>
    <property type="molecule type" value="Genomic_DNA"/>
</dbReference>
<keyword evidence="3" id="KW-1185">Reference proteome</keyword>
<feature type="chain" id="PRO_5016784036" description="CsbD-like protein" evidence="1">
    <location>
        <begin position="25"/>
        <end position="112"/>
    </location>
</feature>
<sequence length="112" mass="12013">MSKLISTSILCSTLMLIFAADSHAGWKDELKKAGKKVEQVGRAVRDPQGKDAQKVLHSDARNLLHNPGNEMNKFCGSATNKIGGALENLAHRITVNLEDCTVNPATTSTGPQ</sequence>
<dbReference type="AlphaFoldDB" id="A0A364JXD2"/>
<comment type="caution">
    <text evidence="2">The sequence shown here is derived from an EMBL/GenBank/DDBJ whole genome shotgun (WGS) entry which is preliminary data.</text>
</comment>
<evidence type="ECO:0000256" key="1">
    <source>
        <dbReference type="SAM" id="SignalP"/>
    </source>
</evidence>
<evidence type="ECO:0000313" key="2">
    <source>
        <dbReference type="EMBL" id="RAK32092.1"/>
    </source>
</evidence>
<reference evidence="2 3" key="1">
    <citation type="submission" date="2018-06" db="EMBL/GenBank/DDBJ databases">
        <title>Genomic Encyclopedia of Type Strains, Phase IV (KMG-IV): sequencing the most valuable type-strain genomes for metagenomic binning, comparative biology and taxonomic classification.</title>
        <authorList>
            <person name="Goeker M."/>
        </authorList>
    </citation>
    <scope>NUCLEOTIDE SEQUENCE [LARGE SCALE GENOMIC DNA]</scope>
    <source>
        <strain evidence="2 3">DSM 26720</strain>
    </source>
</reference>
<dbReference type="RefSeq" id="WP_158527800.1">
    <property type="nucleotide sequence ID" value="NZ_JBHRWF010000001.1"/>
</dbReference>
<feature type="signal peptide" evidence="1">
    <location>
        <begin position="1"/>
        <end position="24"/>
    </location>
</feature>
<evidence type="ECO:0000313" key="3">
    <source>
        <dbReference type="Proteomes" id="UP000249453"/>
    </source>
</evidence>
<evidence type="ECO:0008006" key="4">
    <source>
        <dbReference type="Google" id="ProtNLM"/>
    </source>
</evidence>
<gene>
    <name evidence="2" type="ORF">C7374_10287</name>
</gene>
<dbReference type="Proteomes" id="UP000249453">
    <property type="component" value="Unassembled WGS sequence"/>
</dbReference>
<proteinExistence type="predicted"/>
<keyword evidence="1" id="KW-0732">Signal</keyword>
<dbReference type="OrthoDB" id="9986412at2"/>